<dbReference type="EMBL" id="DWWD01000037">
    <property type="protein sequence ID" value="HJC50823.1"/>
    <property type="molecule type" value="Genomic_DNA"/>
</dbReference>
<dbReference type="InterPro" id="IPR029052">
    <property type="entry name" value="Metallo-depent_PP-like"/>
</dbReference>
<evidence type="ECO:0000313" key="2">
    <source>
        <dbReference type="EMBL" id="HJC50823.1"/>
    </source>
</evidence>
<accession>A0A9D2PL20</accession>
<dbReference type="Proteomes" id="UP000823904">
    <property type="component" value="Unassembled WGS sequence"/>
</dbReference>
<name>A0A9D2PL20_9FIRM</name>
<sequence length="155" mass="18169">MIYVTGDTHGKFQRITDFCEHEKTSCEDIMIILGDAGINYNGWVLDREKKELLKTLPITLFCIHGNHEQRPDTIDSYAEKRWHGGIVYWEEDYPNLLFAKDGEIFDLDGKQTIVIGGAYSIDKMIRVIYGYGWWADEQPSDEIKRYVEEQLEKRK</sequence>
<reference evidence="2" key="1">
    <citation type="journal article" date="2021" name="PeerJ">
        <title>Extensive microbial diversity within the chicken gut microbiome revealed by metagenomics and culture.</title>
        <authorList>
            <person name="Gilroy R."/>
            <person name="Ravi A."/>
            <person name="Getino M."/>
            <person name="Pursley I."/>
            <person name="Horton D.L."/>
            <person name="Alikhan N.F."/>
            <person name="Baker D."/>
            <person name="Gharbi K."/>
            <person name="Hall N."/>
            <person name="Watson M."/>
            <person name="Adriaenssens E.M."/>
            <person name="Foster-Nyarko E."/>
            <person name="Jarju S."/>
            <person name="Secka A."/>
            <person name="Antonio M."/>
            <person name="Oren A."/>
            <person name="Chaudhuri R.R."/>
            <person name="La Ragione R."/>
            <person name="Hildebrand F."/>
            <person name="Pallen M.J."/>
        </authorList>
    </citation>
    <scope>NUCLEOTIDE SEQUENCE</scope>
    <source>
        <strain evidence="2">ChiSjej3B21-8574</strain>
    </source>
</reference>
<dbReference type="Pfam" id="PF00149">
    <property type="entry name" value="Metallophos"/>
    <property type="match status" value="1"/>
</dbReference>
<feature type="domain" description="Calcineurin-like phosphoesterase" evidence="1">
    <location>
        <begin position="2"/>
        <end position="136"/>
    </location>
</feature>
<comment type="caution">
    <text evidence="2">The sequence shown here is derived from an EMBL/GenBank/DDBJ whole genome shotgun (WGS) entry which is preliminary data.</text>
</comment>
<organism evidence="2 3">
    <name type="scientific">Candidatus Anaerostipes avistercoris</name>
    <dbReference type="NCBI Taxonomy" id="2838462"/>
    <lineage>
        <taxon>Bacteria</taxon>
        <taxon>Bacillati</taxon>
        <taxon>Bacillota</taxon>
        <taxon>Clostridia</taxon>
        <taxon>Lachnospirales</taxon>
        <taxon>Lachnospiraceae</taxon>
        <taxon>Anaerostipes</taxon>
    </lineage>
</organism>
<evidence type="ECO:0000259" key="1">
    <source>
        <dbReference type="Pfam" id="PF00149"/>
    </source>
</evidence>
<dbReference type="CDD" id="cd00838">
    <property type="entry name" value="MPP_superfamily"/>
    <property type="match status" value="1"/>
</dbReference>
<reference evidence="2" key="2">
    <citation type="submission" date="2021-04" db="EMBL/GenBank/DDBJ databases">
        <authorList>
            <person name="Gilroy R."/>
        </authorList>
    </citation>
    <scope>NUCLEOTIDE SEQUENCE</scope>
    <source>
        <strain evidence="2">ChiSjej3B21-8574</strain>
    </source>
</reference>
<dbReference type="AlphaFoldDB" id="A0A9D2PL20"/>
<dbReference type="GO" id="GO:0016787">
    <property type="term" value="F:hydrolase activity"/>
    <property type="evidence" value="ECO:0007669"/>
    <property type="project" value="InterPro"/>
</dbReference>
<gene>
    <name evidence="2" type="ORF">H9754_09700</name>
</gene>
<evidence type="ECO:0000313" key="3">
    <source>
        <dbReference type="Proteomes" id="UP000823904"/>
    </source>
</evidence>
<dbReference type="InterPro" id="IPR004843">
    <property type="entry name" value="Calcineurin-like_PHP"/>
</dbReference>
<dbReference type="SUPFAM" id="SSF56300">
    <property type="entry name" value="Metallo-dependent phosphatases"/>
    <property type="match status" value="1"/>
</dbReference>
<dbReference type="Gene3D" id="3.60.21.10">
    <property type="match status" value="1"/>
</dbReference>
<protein>
    <submittedName>
        <fullName evidence="2">Metallophosphoesterase</fullName>
    </submittedName>
</protein>
<proteinExistence type="predicted"/>